<dbReference type="SUPFAM" id="SSF82199">
    <property type="entry name" value="SET domain"/>
    <property type="match status" value="1"/>
</dbReference>
<sequence>MAAMDPGEEHTQFMDWAQSNGVDIDGIAPARFKGRGMGIVASKHIKKGDRLVHVRNSALITVAQPQIQALKFPEKISVHARLAAYLALNYSNKECVHRPWQTVWPTQEEFEEILPLNWSKELQDLLPHAASSKHPLPPLPSSPKPNPHITNPPSPPDHPTHQPHQRPRLHLPPPPHPPPLFTYTWLTVNTRTFYWSYPDLPNAHPRLPRKRPLLTSADCYAMCPFMDYFNHSDHGCDTASDRKGYSVTADRAYKAGEEVYISYGPHTNDFLLVEYGFVLEDNKCDAVTLDHLILPLLSAEQVAVLKEDGFYGGGEAVGFAGEEIHGFCEWDG</sequence>
<protein>
    <recommendedName>
        <fullName evidence="2">SET domain-containing protein</fullName>
    </recommendedName>
</protein>
<dbReference type="InterPro" id="IPR001214">
    <property type="entry name" value="SET_dom"/>
</dbReference>
<dbReference type="PANTHER" id="PTHR13271:SF137">
    <property type="entry name" value="SET DOMAIN-CONTAINING PROTEIN"/>
    <property type="match status" value="1"/>
</dbReference>
<dbReference type="InterPro" id="IPR050600">
    <property type="entry name" value="SETD3_SETD6_MTase"/>
</dbReference>
<evidence type="ECO:0000313" key="3">
    <source>
        <dbReference type="EMBL" id="KAK3217562.1"/>
    </source>
</evidence>
<evidence type="ECO:0000313" key="4">
    <source>
        <dbReference type="Proteomes" id="UP001280581"/>
    </source>
</evidence>
<feature type="domain" description="SET" evidence="2">
    <location>
        <begin position="25"/>
        <end position="264"/>
    </location>
</feature>
<dbReference type="InterPro" id="IPR046341">
    <property type="entry name" value="SET_dom_sf"/>
</dbReference>
<dbReference type="Pfam" id="PF00856">
    <property type="entry name" value="SET"/>
    <property type="match status" value="1"/>
</dbReference>
<dbReference type="GO" id="GO:0016279">
    <property type="term" value="F:protein-lysine N-methyltransferase activity"/>
    <property type="evidence" value="ECO:0007669"/>
    <property type="project" value="TreeGrafter"/>
</dbReference>
<evidence type="ECO:0000256" key="1">
    <source>
        <dbReference type="SAM" id="MobiDB-lite"/>
    </source>
</evidence>
<evidence type="ECO:0000259" key="2">
    <source>
        <dbReference type="PROSITE" id="PS50280"/>
    </source>
</evidence>
<comment type="caution">
    <text evidence="3">The sequence shown here is derived from an EMBL/GenBank/DDBJ whole genome shotgun (WGS) entry which is preliminary data.</text>
</comment>
<organism evidence="3 4">
    <name type="scientific">Pseudopithomyces chartarum</name>
    <dbReference type="NCBI Taxonomy" id="1892770"/>
    <lineage>
        <taxon>Eukaryota</taxon>
        <taxon>Fungi</taxon>
        <taxon>Dikarya</taxon>
        <taxon>Ascomycota</taxon>
        <taxon>Pezizomycotina</taxon>
        <taxon>Dothideomycetes</taxon>
        <taxon>Pleosporomycetidae</taxon>
        <taxon>Pleosporales</taxon>
        <taxon>Massarineae</taxon>
        <taxon>Didymosphaeriaceae</taxon>
        <taxon>Pseudopithomyces</taxon>
    </lineage>
</organism>
<accession>A0AAN6M9X0</accession>
<dbReference type="PANTHER" id="PTHR13271">
    <property type="entry name" value="UNCHARACTERIZED PUTATIVE METHYLTRANSFERASE"/>
    <property type="match status" value="1"/>
</dbReference>
<dbReference type="Proteomes" id="UP001280581">
    <property type="component" value="Unassembled WGS sequence"/>
</dbReference>
<feature type="compositionally biased region" description="Pro residues" evidence="1">
    <location>
        <begin position="135"/>
        <end position="157"/>
    </location>
</feature>
<dbReference type="AlphaFoldDB" id="A0AAN6M9X0"/>
<name>A0AAN6M9X0_9PLEO</name>
<gene>
    <name evidence="3" type="ORF">GRF29_1g3486728</name>
</gene>
<proteinExistence type="predicted"/>
<dbReference type="PROSITE" id="PS50280">
    <property type="entry name" value="SET"/>
    <property type="match status" value="1"/>
</dbReference>
<keyword evidence="4" id="KW-1185">Reference proteome</keyword>
<feature type="region of interest" description="Disordered" evidence="1">
    <location>
        <begin position="130"/>
        <end position="173"/>
    </location>
</feature>
<dbReference type="Gene3D" id="3.90.1410.10">
    <property type="entry name" value="set domain protein methyltransferase, domain 1"/>
    <property type="match status" value="2"/>
</dbReference>
<dbReference type="EMBL" id="WVTA01000001">
    <property type="protein sequence ID" value="KAK3217562.1"/>
    <property type="molecule type" value="Genomic_DNA"/>
</dbReference>
<reference evidence="3 4" key="1">
    <citation type="submission" date="2021-02" db="EMBL/GenBank/DDBJ databases">
        <title>Genome assembly of Pseudopithomyces chartarum.</title>
        <authorList>
            <person name="Jauregui R."/>
            <person name="Singh J."/>
            <person name="Voisey C."/>
        </authorList>
    </citation>
    <scope>NUCLEOTIDE SEQUENCE [LARGE SCALE GENOMIC DNA]</scope>
    <source>
        <strain evidence="3 4">AGR01</strain>
    </source>
</reference>